<evidence type="ECO:0000313" key="2">
    <source>
        <dbReference type="Proteomes" id="UP001500618"/>
    </source>
</evidence>
<proteinExistence type="predicted"/>
<organism evidence="1 2">
    <name type="scientific">Fodinicola feengrottensis</name>
    <dbReference type="NCBI Taxonomy" id="435914"/>
    <lineage>
        <taxon>Bacteria</taxon>
        <taxon>Bacillati</taxon>
        <taxon>Actinomycetota</taxon>
        <taxon>Actinomycetes</taxon>
        <taxon>Mycobacteriales</taxon>
        <taxon>Fodinicola</taxon>
    </lineage>
</organism>
<gene>
    <name evidence="1" type="ORF">GCM10009765_58820</name>
</gene>
<dbReference type="EMBL" id="BAAANY010000023">
    <property type="protein sequence ID" value="GAA1701487.1"/>
    <property type="molecule type" value="Genomic_DNA"/>
</dbReference>
<keyword evidence="2" id="KW-1185">Reference proteome</keyword>
<evidence type="ECO:0000313" key="1">
    <source>
        <dbReference type="EMBL" id="GAA1701487.1"/>
    </source>
</evidence>
<protein>
    <submittedName>
        <fullName evidence="1">Uncharacterized protein</fullName>
    </submittedName>
</protein>
<accession>A0ABN2IAW1</accession>
<dbReference type="Proteomes" id="UP001500618">
    <property type="component" value="Unassembled WGS sequence"/>
</dbReference>
<comment type="caution">
    <text evidence="1">The sequence shown here is derived from an EMBL/GenBank/DDBJ whole genome shotgun (WGS) entry which is preliminary data.</text>
</comment>
<sequence>MGMPPDYEIGRLTSNELTEVRTVLSRAETALAFLNRHPEGELELEPMTGHWEIIGTIRGFRGGTYQDKRWVIDTQAVTIRHPDLEEMRDALTTTVASLRKWARTGAKRRPK</sequence>
<name>A0ABN2IAW1_9ACTN</name>
<reference evidence="1 2" key="1">
    <citation type="journal article" date="2019" name="Int. J. Syst. Evol. Microbiol.">
        <title>The Global Catalogue of Microorganisms (GCM) 10K type strain sequencing project: providing services to taxonomists for standard genome sequencing and annotation.</title>
        <authorList>
            <consortium name="The Broad Institute Genomics Platform"/>
            <consortium name="The Broad Institute Genome Sequencing Center for Infectious Disease"/>
            <person name="Wu L."/>
            <person name="Ma J."/>
        </authorList>
    </citation>
    <scope>NUCLEOTIDE SEQUENCE [LARGE SCALE GENOMIC DNA]</scope>
    <source>
        <strain evidence="1 2">JCM 14718</strain>
    </source>
</reference>